<dbReference type="Gene3D" id="1.10.10.60">
    <property type="entry name" value="Homeodomain-like"/>
    <property type="match status" value="1"/>
</dbReference>
<comment type="caution">
    <text evidence="2">The sequence shown here is derived from an EMBL/GenBank/DDBJ whole genome shotgun (WGS) entry which is preliminary data.</text>
</comment>
<dbReference type="Pfam" id="PF07750">
    <property type="entry name" value="GcrA"/>
    <property type="match status" value="1"/>
</dbReference>
<dbReference type="EMBL" id="JBEHZE010000001">
    <property type="protein sequence ID" value="MEX6632608.1"/>
    <property type="molecule type" value="Genomic_DNA"/>
</dbReference>
<reference evidence="2 3" key="1">
    <citation type="submission" date="2024-05" db="EMBL/GenBank/DDBJ databases">
        <title>Three bacterial strains, DH-69, EH-24, and ECK-19 isolated from coastal sediments.</title>
        <authorList>
            <person name="Ye Y.-Q."/>
            <person name="Du Z.-J."/>
        </authorList>
    </citation>
    <scope>NUCLEOTIDE SEQUENCE [LARGE SCALE GENOMIC DNA]</scope>
    <source>
        <strain evidence="2 3">ECK-19</strain>
    </source>
</reference>
<gene>
    <name evidence="2" type="ORF">ABFZ84_03520</name>
</gene>
<evidence type="ECO:0000313" key="3">
    <source>
        <dbReference type="Proteomes" id="UP001560685"/>
    </source>
</evidence>
<dbReference type="RefSeq" id="WP_369312530.1">
    <property type="nucleotide sequence ID" value="NZ_JBEHZE010000001.1"/>
</dbReference>
<evidence type="ECO:0000256" key="1">
    <source>
        <dbReference type="SAM" id="MobiDB-lite"/>
    </source>
</evidence>
<protein>
    <submittedName>
        <fullName evidence="2">GcrA family cell cycle regulator</fullName>
    </submittedName>
</protein>
<sequence length="171" mass="18750">MAWTDERVELLKTLWAEGLSAAQIANKMGGVTRNAVIGKVHRLGLSGRATPAKPQRGCGPSQEPREEVVTVKPQQRTEIKSVIPEVDTITPVVLDTGAMTTVATIKNNMCKWPIGDPAKDDFHFCGQPASMGKSYCTHHARLAFQPPQRRDRPMVRRPASALLEKRRAAAS</sequence>
<dbReference type="Proteomes" id="UP001560685">
    <property type="component" value="Unassembled WGS sequence"/>
</dbReference>
<dbReference type="InterPro" id="IPR011681">
    <property type="entry name" value="GcrA"/>
</dbReference>
<feature type="region of interest" description="Disordered" evidence="1">
    <location>
        <begin position="47"/>
        <end position="73"/>
    </location>
</feature>
<name>A0ABV3Z2B4_9PROT</name>
<accession>A0ABV3Z2B4</accession>
<proteinExistence type="predicted"/>
<evidence type="ECO:0000313" key="2">
    <source>
        <dbReference type="EMBL" id="MEX6632608.1"/>
    </source>
</evidence>
<keyword evidence="3" id="KW-1185">Reference proteome</keyword>
<organism evidence="2 3">
    <name type="scientific">Hyphococcus lacteus</name>
    <dbReference type="NCBI Taxonomy" id="3143536"/>
    <lineage>
        <taxon>Bacteria</taxon>
        <taxon>Pseudomonadati</taxon>
        <taxon>Pseudomonadota</taxon>
        <taxon>Alphaproteobacteria</taxon>
        <taxon>Parvularculales</taxon>
        <taxon>Parvularculaceae</taxon>
        <taxon>Hyphococcus</taxon>
    </lineage>
</organism>
<feature type="compositionally biased region" description="Basic and acidic residues" evidence="1">
    <location>
        <begin position="63"/>
        <end position="73"/>
    </location>
</feature>